<evidence type="ECO:0008006" key="4">
    <source>
        <dbReference type="Google" id="ProtNLM"/>
    </source>
</evidence>
<gene>
    <name evidence="2" type="ORF">GRI99_05870</name>
</gene>
<evidence type="ECO:0000313" key="2">
    <source>
        <dbReference type="EMBL" id="MXO71164.1"/>
    </source>
</evidence>
<feature type="compositionally biased region" description="Low complexity" evidence="1">
    <location>
        <begin position="382"/>
        <end position="396"/>
    </location>
</feature>
<accession>A0A844YXF8</accession>
<comment type="caution">
    <text evidence="2">The sequence shown here is derived from an EMBL/GenBank/DDBJ whole genome shotgun (WGS) entry which is preliminary data.</text>
</comment>
<keyword evidence="3" id="KW-1185">Reference proteome</keyword>
<dbReference type="RefSeq" id="WP_160771106.1">
    <property type="nucleotide sequence ID" value="NZ_WTYV01000002.1"/>
</dbReference>
<reference evidence="2 3" key="1">
    <citation type="submission" date="2019-12" db="EMBL/GenBank/DDBJ databases">
        <title>Genomic-based taxomic classification of the family Erythrobacteraceae.</title>
        <authorList>
            <person name="Xu L."/>
        </authorList>
    </citation>
    <scope>NUCLEOTIDE SEQUENCE [LARGE SCALE GENOMIC DNA]</scope>
    <source>
        <strain evidence="2 3">M0322</strain>
    </source>
</reference>
<feature type="region of interest" description="Disordered" evidence="1">
    <location>
        <begin position="153"/>
        <end position="178"/>
    </location>
</feature>
<evidence type="ECO:0000256" key="1">
    <source>
        <dbReference type="SAM" id="MobiDB-lite"/>
    </source>
</evidence>
<name>A0A844YXF8_9SPHN</name>
<feature type="compositionally biased region" description="Low complexity" evidence="1">
    <location>
        <begin position="402"/>
        <end position="412"/>
    </location>
</feature>
<dbReference type="AlphaFoldDB" id="A0A844YXF8"/>
<organism evidence="2 3">
    <name type="scientific">Alteraurantiacibacter buctensis</name>
    <dbReference type="NCBI Taxonomy" id="1503981"/>
    <lineage>
        <taxon>Bacteria</taxon>
        <taxon>Pseudomonadati</taxon>
        <taxon>Pseudomonadota</taxon>
        <taxon>Alphaproteobacteria</taxon>
        <taxon>Sphingomonadales</taxon>
        <taxon>Erythrobacteraceae</taxon>
        <taxon>Alteraurantiacibacter</taxon>
    </lineage>
</organism>
<dbReference type="OrthoDB" id="7392296at2"/>
<dbReference type="Proteomes" id="UP000466966">
    <property type="component" value="Unassembled WGS sequence"/>
</dbReference>
<dbReference type="EMBL" id="WTYV01000002">
    <property type="protein sequence ID" value="MXO71164.1"/>
    <property type="molecule type" value="Genomic_DNA"/>
</dbReference>
<evidence type="ECO:0000313" key="3">
    <source>
        <dbReference type="Proteomes" id="UP000466966"/>
    </source>
</evidence>
<protein>
    <recommendedName>
        <fullName evidence="4">Flagellar hook-length control protein FliK</fullName>
    </recommendedName>
</protein>
<proteinExistence type="predicted"/>
<sequence>MPKVNLSLILNMPAGNTPANPVSAAVVQGQSPAEMASFQDFLSLMGLSPLATSDGDELPEADMALTDPAMLAAIVPDTTGNILPPALPVLPDAAAGFTDPAPAAPAAPGAPVAAGSAPVVPQMPAALLPQGLVQTMPVAMWLRAEEAPVGSPLAQSLPQEAGGAVPASKVQPQPAPHPQGGVQVELVLPPGTQPLPPAAAPLVQQQVAAQPVLAQLLQGAPRAAPRKGGEEPVVTLTPAVTAAIADAEPAAPALVLPVAAAAMVAAPAADAAPVQSVQGAQLAPAAAEATPERHDFSAVIDKLSEARELSRPGRADMHLAHREFGQVSVQFELAGQALKVAMTSADPGFAPAVQAALADRPAAAVADPARTDSQPQRGDSVNAANASWQAGAQADGQRQDQQRAQQSRPGQQVVHRQADGDGDSGTGHAAGRDGSRFA</sequence>
<feature type="region of interest" description="Disordered" evidence="1">
    <location>
        <begin position="364"/>
        <end position="438"/>
    </location>
</feature>